<dbReference type="Pfam" id="PF00593">
    <property type="entry name" value="TonB_dep_Rec_b-barrel"/>
    <property type="match status" value="1"/>
</dbReference>
<dbReference type="InterPro" id="IPR039426">
    <property type="entry name" value="TonB-dep_rcpt-like"/>
</dbReference>
<evidence type="ECO:0000313" key="13">
    <source>
        <dbReference type="Proteomes" id="UP000703893"/>
    </source>
</evidence>
<keyword evidence="9 10" id="KW-0998">Cell outer membrane</keyword>
<dbReference type="PANTHER" id="PTHR30069:SF29">
    <property type="entry name" value="HEMOGLOBIN AND HEMOGLOBIN-HAPTOGLOBIN-BINDING PROTEIN 1-RELATED"/>
    <property type="match status" value="1"/>
</dbReference>
<organism evidence="12 13">
    <name type="scientific">Candidatus Tanganyikabacteria bacterium</name>
    <dbReference type="NCBI Taxonomy" id="2961651"/>
    <lineage>
        <taxon>Bacteria</taxon>
        <taxon>Bacillati</taxon>
        <taxon>Candidatus Sericytochromatia</taxon>
        <taxon>Candidatus Tanganyikabacteria</taxon>
    </lineage>
</organism>
<name>A0A938BMD5_9BACT</name>
<dbReference type="SUPFAM" id="SSF56935">
    <property type="entry name" value="Porins"/>
    <property type="match status" value="1"/>
</dbReference>
<sequence>EADQIGLGRSDYVIERAFRAEGWDVAGEVAWDLGDRNTLTGGADWSRTNLALPTYSEAYVAGPRAGTAQTREPQGGFQRLDNVGAYVQAVYYPAEPLGVTVNLRDDENSVYGNSFTQRLGLVYLLGDDLAAKALYGSAFKAPSAPQLFGTPLIFGDIVGNKDLKPERASTIEAGVQYTPGRALDLTGNVYYTHVADRITFETVGGNPRATNQGELDSAGVESILKWRWRFLTGRVAAALQTTVLAATADRTARQADWEPYPALLGSAGVGAPLLDWPLRLWAEARHAGAVPTTQSNFVANGHVRYDVPAVTVMDVALSSRELYWFGDRETLLSVKVSNVFDAQEVAPGFGGVDYPGLGRTVLVRLTQTF</sequence>
<comment type="similarity">
    <text evidence="10">Belongs to the TonB-dependent receptor family.</text>
</comment>
<dbReference type="Proteomes" id="UP000703893">
    <property type="component" value="Unassembled WGS sequence"/>
</dbReference>
<keyword evidence="5" id="KW-0732">Signal</keyword>
<feature type="non-terminal residue" evidence="12">
    <location>
        <position position="1"/>
    </location>
</feature>
<evidence type="ECO:0000256" key="4">
    <source>
        <dbReference type="ARBA" id="ARBA00022692"/>
    </source>
</evidence>
<evidence type="ECO:0000256" key="10">
    <source>
        <dbReference type="PROSITE-ProRule" id="PRU01360"/>
    </source>
</evidence>
<reference evidence="12 13" key="1">
    <citation type="submission" date="2019-03" db="EMBL/GenBank/DDBJ databases">
        <title>Lake Tanganyika Metagenome-Assembled Genomes (MAGs).</title>
        <authorList>
            <person name="Tran P."/>
        </authorList>
    </citation>
    <scope>NUCLEOTIDE SEQUENCE [LARGE SCALE GENOMIC DNA]</scope>
    <source>
        <strain evidence="12">K_DeepCast_65m_m2_236</strain>
    </source>
</reference>
<feature type="domain" description="TonB-dependent receptor-like beta-barrel" evidence="11">
    <location>
        <begin position="21"/>
        <end position="318"/>
    </location>
</feature>
<dbReference type="GO" id="GO:0009279">
    <property type="term" value="C:cell outer membrane"/>
    <property type="evidence" value="ECO:0007669"/>
    <property type="project" value="UniProtKB-SubCell"/>
</dbReference>
<evidence type="ECO:0000256" key="2">
    <source>
        <dbReference type="ARBA" id="ARBA00022448"/>
    </source>
</evidence>
<evidence type="ECO:0000256" key="8">
    <source>
        <dbReference type="ARBA" id="ARBA00023170"/>
    </source>
</evidence>
<keyword evidence="6" id="KW-0798">TonB box</keyword>
<evidence type="ECO:0000256" key="7">
    <source>
        <dbReference type="ARBA" id="ARBA00023136"/>
    </source>
</evidence>
<dbReference type="InterPro" id="IPR036942">
    <property type="entry name" value="Beta-barrel_TonB_sf"/>
</dbReference>
<dbReference type="GO" id="GO:0044718">
    <property type="term" value="P:siderophore transmembrane transport"/>
    <property type="evidence" value="ECO:0007669"/>
    <property type="project" value="TreeGrafter"/>
</dbReference>
<keyword evidence="2 10" id="KW-0813">Transport</keyword>
<accession>A0A938BMD5</accession>
<dbReference type="EMBL" id="VGJX01000064">
    <property type="protein sequence ID" value="MBM3273860.1"/>
    <property type="molecule type" value="Genomic_DNA"/>
</dbReference>
<comment type="subcellular location">
    <subcellularLocation>
        <location evidence="1 10">Cell outer membrane</location>
        <topology evidence="1 10">Multi-pass membrane protein</topology>
    </subcellularLocation>
</comment>
<dbReference type="AlphaFoldDB" id="A0A938BMD5"/>
<dbReference type="GO" id="GO:0015344">
    <property type="term" value="F:siderophore uptake transmembrane transporter activity"/>
    <property type="evidence" value="ECO:0007669"/>
    <property type="project" value="TreeGrafter"/>
</dbReference>
<evidence type="ECO:0000256" key="6">
    <source>
        <dbReference type="ARBA" id="ARBA00023077"/>
    </source>
</evidence>
<dbReference type="PROSITE" id="PS52016">
    <property type="entry name" value="TONB_DEPENDENT_REC_3"/>
    <property type="match status" value="1"/>
</dbReference>
<keyword evidence="4 10" id="KW-0812">Transmembrane</keyword>
<dbReference type="InterPro" id="IPR000531">
    <property type="entry name" value="Beta-barrel_TonB"/>
</dbReference>
<keyword evidence="8 12" id="KW-0675">Receptor</keyword>
<evidence type="ECO:0000256" key="1">
    <source>
        <dbReference type="ARBA" id="ARBA00004571"/>
    </source>
</evidence>
<evidence type="ECO:0000313" key="12">
    <source>
        <dbReference type="EMBL" id="MBM3273860.1"/>
    </source>
</evidence>
<protein>
    <submittedName>
        <fullName evidence="12">TonB-dependent receptor</fullName>
    </submittedName>
</protein>
<proteinExistence type="inferred from homology"/>
<dbReference type="PANTHER" id="PTHR30069">
    <property type="entry name" value="TONB-DEPENDENT OUTER MEMBRANE RECEPTOR"/>
    <property type="match status" value="1"/>
</dbReference>
<keyword evidence="3 10" id="KW-1134">Transmembrane beta strand</keyword>
<keyword evidence="7 10" id="KW-0472">Membrane</keyword>
<evidence type="ECO:0000256" key="5">
    <source>
        <dbReference type="ARBA" id="ARBA00022729"/>
    </source>
</evidence>
<dbReference type="Gene3D" id="2.40.170.20">
    <property type="entry name" value="TonB-dependent receptor, beta-barrel domain"/>
    <property type="match status" value="1"/>
</dbReference>
<evidence type="ECO:0000259" key="11">
    <source>
        <dbReference type="Pfam" id="PF00593"/>
    </source>
</evidence>
<comment type="caution">
    <text evidence="12">The sequence shown here is derived from an EMBL/GenBank/DDBJ whole genome shotgun (WGS) entry which is preliminary data.</text>
</comment>
<evidence type="ECO:0000256" key="9">
    <source>
        <dbReference type="ARBA" id="ARBA00023237"/>
    </source>
</evidence>
<evidence type="ECO:0000256" key="3">
    <source>
        <dbReference type="ARBA" id="ARBA00022452"/>
    </source>
</evidence>
<gene>
    <name evidence="12" type="ORF">FJZ00_01810</name>
</gene>